<dbReference type="CAZy" id="GH13">
    <property type="family name" value="Glycoside Hydrolase Family 13"/>
</dbReference>
<feature type="compositionally biased region" description="Low complexity" evidence="9">
    <location>
        <begin position="15"/>
        <end position="35"/>
    </location>
</feature>
<dbReference type="GO" id="GO:0019156">
    <property type="term" value="F:isoamylase activity"/>
    <property type="evidence" value="ECO:0007669"/>
    <property type="project" value="UniProtKB-EC"/>
</dbReference>
<dbReference type="SUPFAM" id="SSF51011">
    <property type="entry name" value="Glycosyl hydrolase domain"/>
    <property type="match status" value="1"/>
</dbReference>
<keyword evidence="4" id="KW-0934">Plastid</keyword>
<gene>
    <name evidence="11" type="primary">ISA1</name>
    <name evidence="11" type="ORF">MICPUN_106402</name>
</gene>
<keyword evidence="5 11" id="KW-0378">Hydrolase</keyword>
<keyword evidence="6" id="KW-0809">Transit peptide</keyword>
<dbReference type="Pfam" id="PF00128">
    <property type="entry name" value="Alpha-amylase"/>
    <property type="match status" value="1"/>
</dbReference>
<dbReference type="KEGG" id="mis:MICPUN_106402"/>
<dbReference type="GO" id="GO:0005975">
    <property type="term" value="P:carbohydrate metabolic process"/>
    <property type="evidence" value="ECO:0007669"/>
    <property type="project" value="InterPro"/>
</dbReference>
<dbReference type="GO" id="GO:0009507">
    <property type="term" value="C:chloroplast"/>
    <property type="evidence" value="ECO:0007669"/>
    <property type="project" value="UniProtKB-SubCell"/>
</dbReference>
<accession>C1EFZ1</accession>
<feature type="region of interest" description="Disordered" evidence="9">
    <location>
        <begin position="1"/>
        <end position="85"/>
    </location>
</feature>
<dbReference type="InterPro" id="IPR017853">
    <property type="entry name" value="GH"/>
</dbReference>
<evidence type="ECO:0000256" key="5">
    <source>
        <dbReference type="ARBA" id="ARBA00022801"/>
    </source>
</evidence>
<dbReference type="InterPro" id="IPR013780">
    <property type="entry name" value="Glyco_hydro_b"/>
</dbReference>
<dbReference type="FunFam" id="3.20.20.80:FF:000054">
    <property type="entry name" value="Glycogen debranching enzyme"/>
    <property type="match status" value="1"/>
</dbReference>
<name>C1EFZ1_MICCC</name>
<feature type="region of interest" description="Disordered" evidence="9">
    <location>
        <begin position="847"/>
        <end position="886"/>
    </location>
</feature>
<dbReference type="InterPro" id="IPR004193">
    <property type="entry name" value="Glyco_hydro_13_N"/>
</dbReference>
<dbReference type="AlphaFoldDB" id="C1EFZ1"/>
<dbReference type="InterPro" id="IPR048650">
    <property type="entry name" value="ISOA1-3-like_C"/>
</dbReference>
<evidence type="ECO:0000256" key="3">
    <source>
        <dbReference type="ARBA" id="ARBA00022528"/>
    </source>
</evidence>
<feature type="compositionally biased region" description="Low complexity" evidence="9">
    <location>
        <begin position="856"/>
        <end position="874"/>
    </location>
</feature>
<dbReference type="STRING" id="296587.C1EFZ1"/>
<feature type="compositionally biased region" description="Pro residues" evidence="9">
    <location>
        <begin position="53"/>
        <end position="80"/>
    </location>
</feature>
<evidence type="ECO:0000256" key="4">
    <source>
        <dbReference type="ARBA" id="ARBA00022640"/>
    </source>
</evidence>
<evidence type="ECO:0000256" key="9">
    <source>
        <dbReference type="SAM" id="MobiDB-lite"/>
    </source>
</evidence>
<dbReference type="InParanoid" id="C1EFZ1"/>
<dbReference type="RefSeq" id="XP_002505675.1">
    <property type="nucleotide sequence ID" value="XM_002505629.1"/>
</dbReference>
<evidence type="ECO:0000256" key="8">
    <source>
        <dbReference type="ARBA" id="ARBA00066531"/>
    </source>
</evidence>
<evidence type="ECO:0000259" key="10">
    <source>
        <dbReference type="SMART" id="SM00642"/>
    </source>
</evidence>
<feature type="compositionally biased region" description="Pro residues" evidence="9">
    <location>
        <begin position="875"/>
        <end position="886"/>
    </location>
</feature>
<dbReference type="GeneID" id="8248357"/>
<evidence type="ECO:0000313" key="12">
    <source>
        <dbReference type="Proteomes" id="UP000002009"/>
    </source>
</evidence>
<dbReference type="InterPro" id="IPR044505">
    <property type="entry name" value="GlgX_Isoamylase_N_E_set"/>
</dbReference>
<dbReference type="Proteomes" id="UP000002009">
    <property type="component" value="Chromosome 13"/>
</dbReference>
<dbReference type="EC" id="3.2.1.68" evidence="8"/>
<dbReference type="CDD" id="cd11326">
    <property type="entry name" value="AmyAc_Glg_debranch"/>
    <property type="match status" value="1"/>
</dbReference>
<dbReference type="OMA" id="HAFVNDQ"/>
<dbReference type="PANTHER" id="PTHR43002">
    <property type="entry name" value="GLYCOGEN DEBRANCHING ENZYME"/>
    <property type="match status" value="1"/>
</dbReference>
<comment type="catalytic activity">
    <reaction evidence="7">
        <text>Hydrolysis of (1-&gt;6)-alpha-D-glucosidic branch linkages in glycogen, amylopectin and their beta-limit dextrins.</text>
        <dbReference type="EC" id="3.2.1.68"/>
    </reaction>
</comment>
<feature type="domain" description="Glycosyl hydrolase family 13 catalytic" evidence="10">
    <location>
        <begin position="273"/>
        <end position="712"/>
    </location>
</feature>
<reference evidence="11 12" key="1">
    <citation type="journal article" date="2009" name="Science">
        <title>Green evolution and dynamic adaptations revealed by genomes of the marine picoeukaryotes Micromonas.</title>
        <authorList>
            <person name="Worden A.Z."/>
            <person name="Lee J.H."/>
            <person name="Mock T."/>
            <person name="Rouze P."/>
            <person name="Simmons M.P."/>
            <person name="Aerts A.L."/>
            <person name="Allen A.E."/>
            <person name="Cuvelier M.L."/>
            <person name="Derelle E."/>
            <person name="Everett M.V."/>
            <person name="Foulon E."/>
            <person name="Grimwood J."/>
            <person name="Gundlach H."/>
            <person name="Henrissat B."/>
            <person name="Napoli C."/>
            <person name="McDonald S.M."/>
            <person name="Parker M.S."/>
            <person name="Rombauts S."/>
            <person name="Salamov A."/>
            <person name="Von Dassow P."/>
            <person name="Badger J.H."/>
            <person name="Coutinho P.M."/>
            <person name="Demir E."/>
            <person name="Dubchak I."/>
            <person name="Gentemann C."/>
            <person name="Eikrem W."/>
            <person name="Gready J.E."/>
            <person name="John U."/>
            <person name="Lanier W."/>
            <person name="Lindquist E.A."/>
            <person name="Lucas S."/>
            <person name="Mayer K.F."/>
            <person name="Moreau H."/>
            <person name="Not F."/>
            <person name="Otillar R."/>
            <person name="Panaud O."/>
            <person name="Pangilinan J."/>
            <person name="Paulsen I."/>
            <person name="Piegu B."/>
            <person name="Poliakov A."/>
            <person name="Robbens S."/>
            <person name="Schmutz J."/>
            <person name="Toulza E."/>
            <person name="Wyss T."/>
            <person name="Zelensky A."/>
            <person name="Zhou K."/>
            <person name="Armbrust E.V."/>
            <person name="Bhattacharya D."/>
            <person name="Goodenough U.W."/>
            <person name="Van de Peer Y."/>
            <person name="Grigoriev I.V."/>
        </authorList>
    </citation>
    <scope>NUCLEOTIDE SEQUENCE [LARGE SCALE GENOMIC DNA]</scope>
    <source>
        <strain evidence="12">RCC299 / NOUM17</strain>
    </source>
</reference>
<keyword evidence="3" id="KW-0150">Chloroplast</keyword>
<dbReference type="EMBL" id="CP001331">
    <property type="protein sequence ID" value="ACO66933.1"/>
    <property type="molecule type" value="Genomic_DNA"/>
</dbReference>
<evidence type="ECO:0000256" key="1">
    <source>
        <dbReference type="ARBA" id="ARBA00004229"/>
    </source>
</evidence>
<dbReference type="CAZy" id="CBM48">
    <property type="family name" value="Carbohydrate-Binding Module Family 48"/>
</dbReference>
<dbReference type="Gene3D" id="3.20.20.80">
    <property type="entry name" value="Glycosidases"/>
    <property type="match status" value="1"/>
</dbReference>
<proteinExistence type="inferred from homology"/>
<protein>
    <recommendedName>
        <fullName evidence="8">isoamylase</fullName>
        <ecNumber evidence="8">3.2.1.68</ecNumber>
    </recommendedName>
</protein>
<dbReference type="OrthoDB" id="204980at2759"/>
<evidence type="ECO:0000256" key="2">
    <source>
        <dbReference type="ARBA" id="ARBA00008061"/>
    </source>
</evidence>
<dbReference type="Gene3D" id="2.60.40.10">
    <property type="entry name" value="Immunoglobulins"/>
    <property type="match status" value="1"/>
</dbReference>
<dbReference type="Pfam" id="PF02922">
    <property type="entry name" value="CBM_48"/>
    <property type="match status" value="1"/>
</dbReference>
<dbReference type="Pfam" id="PF21156">
    <property type="entry name" value="ISOA1-3_C"/>
    <property type="match status" value="1"/>
</dbReference>
<dbReference type="SMART" id="SM00642">
    <property type="entry name" value="Aamy"/>
    <property type="match status" value="1"/>
</dbReference>
<comment type="subcellular location">
    <subcellularLocation>
        <location evidence="1">Plastid</location>
        <location evidence="1">Chloroplast</location>
    </subcellularLocation>
</comment>
<comment type="similarity">
    <text evidence="2">Belongs to the glycosyl hydrolase 13 family.</text>
</comment>
<dbReference type="eggNOG" id="KOG0470">
    <property type="taxonomic scope" value="Eukaryota"/>
</dbReference>
<dbReference type="CDD" id="cd02856">
    <property type="entry name" value="E_set_GDE_Isoamylase_N"/>
    <property type="match status" value="1"/>
</dbReference>
<organism evidence="11 12">
    <name type="scientific">Micromonas commoda (strain RCC299 / NOUM17 / CCMP2709)</name>
    <name type="common">Picoplanktonic green alga</name>
    <dbReference type="NCBI Taxonomy" id="296587"/>
    <lineage>
        <taxon>Eukaryota</taxon>
        <taxon>Viridiplantae</taxon>
        <taxon>Chlorophyta</taxon>
        <taxon>Mamiellophyceae</taxon>
        <taxon>Mamiellales</taxon>
        <taxon>Mamiellaceae</taxon>
        <taxon>Micromonas</taxon>
    </lineage>
</organism>
<dbReference type="SUPFAM" id="SSF51445">
    <property type="entry name" value="(Trans)glycosidases"/>
    <property type="match status" value="1"/>
</dbReference>
<dbReference type="FunCoup" id="C1EFZ1">
    <property type="interactions" value="310"/>
</dbReference>
<evidence type="ECO:0000313" key="11">
    <source>
        <dbReference type="EMBL" id="ACO66933.1"/>
    </source>
</evidence>
<dbReference type="SUPFAM" id="SSF81296">
    <property type="entry name" value="E set domains"/>
    <property type="match status" value="1"/>
</dbReference>
<dbReference type="InterPro" id="IPR013783">
    <property type="entry name" value="Ig-like_fold"/>
</dbReference>
<sequence length="886" mass="97540">MGGRKVALGQPRVQAKSVKSRVAISSRRSIISRAVQPPNQDMSEAEALAQQQPPQPMPQAAAPPPQEAAPPPAEPAPAAPAEPVAAAVPAEPAIPTPPPLTQKPYPGLFDMPTAGTAQPMGATLSADGVNFAVYAAPECLGVHLCIWKPEDLKAGKEPTVEIPLDPTTNRTGNTWHIHLPKASDQMLYGYRINGQKDQHKGHHFDWENILLDPYAKAVLSGDRKKYGEQSAMCQVGEECWPQYAGAVPSRQDNFDWEGVTSPKYDLSELCVYECHVRGLTAQEGGGTYDDIIPKLPYFKRMGFNALELLPIHEFNELEYYTPNPVTGEMRYNFWGYSTVNFFSPKQLYAKSAGDDCGRAANREFKTLVKECHRNGIEVILDVVFNHTAEGNERGLSLSFRGLDNRTYYMVAPEGQFYNYSGCGNTFNCNHPLVREFICDCLKYWVTEYHIDGFRFDLASILTRAPSNWQTPNAEGHPGTGMENNEIGVGEALPDPPLIAAISNDPILGKVKLIAEAWDAGGLYQVGNFPHYGKWAEWNGRFRDDTRNFIRGFDGYAGIFAECLCGSPTLYSQGGRKPHHTVNFITCHDGFTLRDLVSYNEKHNEANGENNQDGEESNLSWNCGLGPHEDGINATPVAKMLRDRQMRNFFTALFVAQGVPMIHMGDEYGHTKGGNNNTYCHDNEMNWMDWGIAKDPVKNAGLSRFMRLMRAFKARQPALRLSEFPNENNIKWHGHEPDQPMWDETSRFVAFTVKSHEAGAENSEQLYVAFNAHHLPAKVVLPSPPDGCAWRMVADSALQPPYDFLDADDIPAQSKAAAEAMIRPSLAANVYTVMDRASVVLRAERVAPLPPPPVPEVPAATAAPAAAPAAEAPPAEAAPPPQAPPAQ</sequence>
<dbReference type="InterPro" id="IPR014756">
    <property type="entry name" value="Ig_E-set"/>
</dbReference>
<dbReference type="InterPro" id="IPR006047">
    <property type="entry name" value="GH13_cat_dom"/>
</dbReference>
<keyword evidence="12" id="KW-1185">Reference proteome</keyword>
<dbReference type="Gene3D" id="2.60.40.1180">
    <property type="entry name" value="Golgi alpha-mannosidase II"/>
    <property type="match status" value="1"/>
</dbReference>
<evidence type="ECO:0000256" key="7">
    <source>
        <dbReference type="ARBA" id="ARBA00051664"/>
    </source>
</evidence>
<evidence type="ECO:0000256" key="6">
    <source>
        <dbReference type="ARBA" id="ARBA00022946"/>
    </source>
</evidence>